<evidence type="ECO:0000313" key="3">
    <source>
        <dbReference type="Proteomes" id="UP000507470"/>
    </source>
</evidence>
<name>A0A6J7ZYS5_MYTCO</name>
<dbReference type="Proteomes" id="UP000507470">
    <property type="component" value="Unassembled WGS sequence"/>
</dbReference>
<feature type="compositionally biased region" description="Polar residues" evidence="1">
    <location>
        <begin position="47"/>
        <end position="58"/>
    </location>
</feature>
<organism evidence="2 3">
    <name type="scientific">Mytilus coruscus</name>
    <name type="common">Sea mussel</name>
    <dbReference type="NCBI Taxonomy" id="42192"/>
    <lineage>
        <taxon>Eukaryota</taxon>
        <taxon>Metazoa</taxon>
        <taxon>Spiralia</taxon>
        <taxon>Lophotrochozoa</taxon>
        <taxon>Mollusca</taxon>
        <taxon>Bivalvia</taxon>
        <taxon>Autobranchia</taxon>
        <taxon>Pteriomorphia</taxon>
        <taxon>Mytilida</taxon>
        <taxon>Mytiloidea</taxon>
        <taxon>Mytilidae</taxon>
        <taxon>Mytilinae</taxon>
        <taxon>Mytilus</taxon>
    </lineage>
</organism>
<evidence type="ECO:0000313" key="2">
    <source>
        <dbReference type="EMBL" id="CAC5357150.1"/>
    </source>
</evidence>
<dbReference type="EMBL" id="CACVKT020000199">
    <property type="protein sequence ID" value="CAC5357150.1"/>
    <property type="molecule type" value="Genomic_DNA"/>
</dbReference>
<keyword evidence="3" id="KW-1185">Reference proteome</keyword>
<feature type="region of interest" description="Disordered" evidence="1">
    <location>
        <begin position="83"/>
        <end position="116"/>
    </location>
</feature>
<gene>
    <name evidence="2" type="ORF">MCOR_953</name>
</gene>
<dbReference type="AlphaFoldDB" id="A0A6J7ZYS5"/>
<feature type="region of interest" description="Disordered" evidence="1">
    <location>
        <begin position="35"/>
        <end position="67"/>
    </location>
</feature>
<feature type="region of interest" description="Disordered" evidence="1">
    <location>
        <begin position="136"/>
        <end position="178"/>
    </location>
</feature>
<feature type="compositionally biased region" description="Polar residues" evidence="1">
    <location>
        <begin position="98"/>
        <end position="107"/>
    </location>
</feature>
<evidence type="ECO:0000256" key="1">
    <source>
        <dbReference type="SAM" id="MobiDB-lite"/>
    </source>
</evidence>
<accession>A0A6J7ZYS5</accession>
<reference evidence="2 3" key="1">
    <citation type="submission" date="2020-06" db="EMBL/GenBank/DDBJ databases">
        <authorList>
            <person name="Li R."/>
            <person name="Bekaert M."/>
        </authorList>
    </citation>
    <scope>NUCLEOTIDE SEQUENCE [LARGE SCALE GENOMIC DNA]</scope>
    <source>
        <strain evidence="3">wild</strain>
    </source>
</reference>
<proteinExistence type="predicted"/>
<feature type="compositionally biased region" description="Polar residues" evidence="1">
    <location>
        <begin position="136"/>
        <end position="162"/>
    </location>
</feature>
<protein>
    <submittedName>
        <fullName evidence="2">Uncharacterized protein</fullName>
    </submittedName>
</protein>
<sequence length="178" mass="20139">MKYAFICQTEEHISINKTPETIHQTTLSTNNPLLRANHSTPDHPIHQQPTSTGKSQYTRPPYPPTTHFYGQLTVHQTTLSTNNPLLRANHSTPDHTIHQQPTSTGKSEYTRPPYPPTTHFYGQITVLQTTLSTNNPLLRANQSTPDHPIHQQPTSTGKSQYTRPPYPPTTHFYGQIEV</sequence>